<accession>A0A1Y1YRW7</accession>
<dbReference type="EMBL" id="MCFE01000078">
    <property type="protein sequence ID" value="ORY00780.1"/>
    <property type="molecule type" value="Genomic_DNA"/>
</dbReference>
<evidence type="ECO:0000256" key="1">
    <source>
        <dbReference type="SAM" id="MobiDB-lite"/>
    </source>
</evidence>
<feature type="signal peptide" evidence="2">
    <location>
        <begin position="1"/>
        <end position="17"/>
    </location>
</feature>
<keyword evidence="2" id="KW-0732">Signal</keyword>
<feature type="compositionally biased region" description="Polar residues" evidence="1">
    <location>
        <begin position="118"/>
        <end position="131"/>
    </location>
</feature>
<evidence type="ECO:0000256" key="2">
    <source>
        <dbReference type="SAM" id="SignalP"/>
    </source>
</evidence>
<protein>
    <submittedName>
        <fullName evidence="3">Uncharacterized protein</fullName>
    </submittedName>
</protein>
<dbReference type="AlphaFoldDB" id="A0A1Y1YRW7"/>
<feature type="chain" id="PRO_5012756456" evidence="2">
    <location>
        <begin position="18"/>
        <end position="190"/>
    </location>
</feature>
<name>A0A1Y1YRW7_9FUNG</name>
<dbReference type="Proteomes" id="UP000193498">
    <property type="component" value="Unassembled WGS sequence"/>
</dbReference>
<dbReference type="InParanoid" id="A0A1Y1YRW7"/>
<gene>
    <name evidence="3" type="ORF">K493DRAFT_298704</name>
</gene>
<keyword evidence="4" id="KW-1185">Reference proteome</keyword>
<reference evidence="3 4" key="1">
    <citation type="submission" date="2016-07" db="EMBL/GenBank/DDBJ databases">
        <title>Pervasive Adenine N6-methylation of Active Genes in Fungi.</title>
        <authorList>
            <consortium name="DOE Joint Genome Institute"/>
            <person name="Mondo S.J."/>
            <person name="Dannebaum R.O."/>
            <person name="Kuo R.C."/>
            <person name="Labutti K."/>
            <person name="Haridas S."/>
            <person name="Kuo A."/>
            <person name="Salamov A."/>
            <person name="Ahrendt S.R."/>
            <person name="Lipzen A."/>
            <person name="Sullivan W."/>
            <person name="Andreopoulos W.B."/>
            <person name="Clum A."/>
            <person name="Lindquist E."/>
            <person name="Daum C."/>
            <person name="Ramamoorthy G.K."/>
            <person name="Gryganskyi A."/>
            <person name="Culley D."/>
            <person name="Magnuson J.K."/>
            <person name="James T.Y."/>
            <person name="O'Malley M.A."/>
            <person name="Stajich J.E."/>
            <person name="Spatafora J.W."/>
            <person name="Visel A."/>
            <person name="Grigoriev I.V."/>
        </authorList>
    </citation>
    <scope>NUCLEOTIDE SEQUENCE [LARGE SCALE GENOMIC DNA]</scope>
    <source>
        <strain evidence="3 4">CBS 931.73</strain>
    </source>
</reference>
<organism evidence="3 4">
    <name type="scientific">Basidiobolus meristosporus CBS 931.73</name>
    <dbReference type="NCBI Taxonomy" id="1314790"/>
    <lineage>
        <taxon>Eukaryota</taxon>
        <taxon>Fungi</taxon>
        <taxon>Fungi incertae sedis</taxon>
        <taxon>Zoopagomycota</taxon>
        <taxon>Entomophthoromycotina</taxon>
        <taxon>Basidiobolomycetes</taxon>
        <taxon>Basidiobolales</taxon>
        <taxon>Basidiobolaceae</taxon>
        <taxon>Basidiobolus</taxon>
    </lineage>
</organism>
<comment type="caution">
    <text evidence="3">The sequence shown here is derived from an EMBL/GenBank/DDBJ whole genome shotgun (WGS) entry which is preliminary data.</text>
</comment>
<feature type="region of interest" description="Disordered" evidence="1">
    <location>
        <begin position="111"/>
        <end position="147"/>
    </location>
</feature>
<evidence type="ECO:0000313" key="4">
    <source>
        <dbReference type="Proteomes" id="UP000193498"/>
    </source>
</evidence>
<feature type="compositionally biased region" description="Low complexity" evidence="1">
    <location>
        <begin position="132"/>
        <end position="147"/>
    </location>
</feature>
<evidence type="ECO:0000313" key="3">
    <source>
        <dbReference type="EMBL" id="ORY00780.1"/>
    </source>
</evidence>
<proteinExistence type="predicted"/>
<sequence>MKSQLALALLAFSSVMAQNNGQAAQEVVDCMSRCNQESSTWVNCAAECMGVPHPTTKDDMFHLLALARNTYSCNSRSITVVQDTRDCFNECGQADGGCQSNCIKTHFVEDGNTKEGSKTTNTSISSTGANVSTTTTSNQSSTSLNKLSSTAMPTGVVKSTANTLSSGAALKKIIIASVGLLLSGLVRMQY</sequence>